<dbReference type="STRING" id="160454.RV10_GL000661"/>
<name>R2SE46_9ENTE</name>
<evidence type="ECO:0000313" key="4">
    <source>
        <dbReference type="EMBL" id="EOH93805.1"/>
    </source>
</evidence>
<dbReference type="eggNOG" id="COG1215">
    <property type="taxonomic scope" value="Bacteria"/>
</dbReference>
<feature type="domain" description="Glycosyltransferase 2-like" evidence="3">
    <location>
        <begin position="2"/>
        <end position="151"/>
    </location>
</feature>
<dbReference type="InterPro" id="IPR029044">
    <property type="entry name" value="Nucleotide-diphossugar_trans"/>
</dbReference>
<dbReference type="Gene3D" id="3.90.550.10">
    <property type="entry name" value="Spore Coat Polysaccharide Biosynthesis Protein SpsA, Chain A"/>
    <property type="match status" value="1"/>
</dbReference>
<sequence length="316" mass="36746">MEACLNSLIHQTLESIELILVDDGSTDNSGRIAEDFAQKYPEKIRLFQQKNGGQAKARNLGLSIAEGKYVGFVDSDDVVAIDMYEQMYQEAEYNQADLVECGYRYCKIINNEEFQLPNYGTIKKRTTIQDFFIDPLVSPWNKLYRRQLVKKSQVLFPEGLIYEDTAFYLNLLPWIEKTAFVEANLVTHYARTNSTQTLVGNMKVGDMLTVIEKIINYYQLNGFWKDYYLELEYFCVKILLCSCLGRINSLGDRSVKQTTIRQLTALIAEYFPNYKKNPYLNKGMIGTYIKMYNRWTAPFFSYASGKAYQWKMTRTI</sequence>
<evidence type="ECO:0000256" key="2">
    <source>
        <dbReference type="ARBA" id="ARBA00022679"/>
    </source>
</evidence>
<dbReference type="PANTHER" id="PTHR22916">
    <property type="entry name" value="GLYCOSYLTRANSFERASE"/>
    <property type="match status" value="1"/>
</dbReference>
<evidence type="ECO:0000256" key="1">
    <source>
        <dbReference type="ARBA" id="ARBA00022676"/>
    </source>
</evidence>
<dbReference type="PATRIC" id="fig|1158607.3.peg.2474"/>
<dbReference type="PANTHER" id="PTHR22916:SF51">
    <property type="entry name" value="GLYCOSYLTRANSFERASE EPSH-RELATED"/>
    <property type="match status" value="1"/>
</dbReference>
<dbReference type="SUPFAM" id="SSF53448">
    <property type="entry name" value="Nucleotide-diphospho-sugar transferases"/>
    <property type="match status" value="1"/>
</dbReference>
<dbReference type="InterPro" id="IPR001173">
    <property type="entry name" value="Glyco_trans_2-like"/>
</dbReference>
<keyword evidence="1" id="KW-0328">Glycosyltransferase</keyword>
<comment type="caution">
    <text evidence="4">The sequence shown here is derived from an EMBL/GenBank/DDBJ whole genome shotgun (WGS) entry which is preliminary data.</text>
</comment>
<dbReference type="Pfam" id="PF00535">
    <property type="entry name" value="Glycos_transf_2"/>
    <property type="match status" value="1"/>
</dbReference>
<dbReference type="Proteomes" id="UP000013782">
    <property type="component" value="Unassembled WGS sequence"/>
</dbReference>
<keyword evidence="2" id="KW-0808">Transferase</keyword>
<gene>
    <name evidence="4" type="ORF">UAU_02501</name>
</gene>
<organism evidence="4 5">
    <name type="scientific">Enterococcus pallens ATCC BAA-351</name>
    <dbReference type="NCBI Taxonomy" id="1158607"/>
    <lineage>
        <taxon>Bacteria</taxon>
        <taxon>Bacillati</taxon>
        <taxon>Bacillota</taxon>
        <taxon>Bacilli</taxon>
        <taxon>Lactobacillales</taxon>
        <taxon>Enterococcaceae</taxon>
        <taxon>Enterococcus</taxon>
    </lineage>
</organism>
<proteinExistence type="predicted"/>
<dbReference type="CDD" id="cd00761">
    <property type="entry name" value="Glyco_tranf_GTA_type"/>
    <property type="match status" value="1"/>
</dbReference>
<dbReference type="AlphaFoldDB" id="R2SE46"/>
<protein>
    <recommendedName>
        <fullName evidence="3">Glycosyltransferase 2-like domain-containing protein</fullName>
    </recommendedName>
</protein>
<dbReference type="GO" id="GO:0016757">
    <property type="term" value="F:glycosyltransferase activity"/>
    <property type="evidence" value="ECO:0007669"/>
    <property type="project" value="UniProtKB-KW"/>
</dbReference>
<keyword evidence="5" id="KW-1185">Reference proteome</keyword>
<dbReference type="HOGENOM" id="CLU_025996_25_3_9"/>
<reference evidence="4 5" key="1">
    <citation type="submission" date="2013-02" db="EMBL/GenBank/DDBJ databases">
        <title>The Genome Sequence of Enterococcus pallens BAA-351.</title>
        <authorList>
            <consortium name="The Broad Institute Genome Sequencing Platform"/>
            <consortium name="The Broad Institute Genome Sequencing Center for Infectious Disease"/>
            <person name="Earl A.M."/>
            <person name="Gilmore M.S."/>
            <person name="Lebreton F."/>
            <person name="Walker B."/>
            <person name="Young S.K."/>
            <person name="Zeng Q."/>
            <person name="Gargeya S."/>
            <person name="Fitzgerald M."/>
            <person name="Haas B."/>
            <person name="Abouelleil A."/>
            <person name="Alvarado L."/>
            <person name="Arachchi H.M."/>
            <person name="Berlin A.M."/>
            <person name="Chapman S.B."/>
            <person name="Dewar J."/>
            <person name="Goldberg J."/>
            <person name="Griggs A."/>
            <person name="Gujja S."/>
            <person name="Hansen M."/>
            <person name="Howarth C."/>
            <person name="Imamovic A."/>
            <person name="Larimer J."/>
            <person name="McCowan C."/>
            <person name="Murphy C."/>
            <person name="Neiman D."/>
            <person name="Pearson M."/>
            <person name="Priest M."/>
            <person name="Roberts A."/>
            <person name="Saif S."/>
            <person name="Shea T."/>
            <person name="Sisk P."/>
            <person name="Sykes S."/>
            <person name="Wortman J."/>
            <person name="Nusbaum C."/>
            <person name="Birren B."/>
        </authorList>
    </citation>
    <scope>NUCLEOTIDE SEQUENCE [LARGE SCALE GENOMIC DNA]</scope>
    <source>
        <strain evidence="4 5">ATCC BAA-351</strain>
    </source>
</reference>
<evidence type="ECO:0000313" key="5">
    <source>
        <dbReference type="Proteomes" id="UP000013782"/>
    </source>
</evidence>
<dbReference type="EMBL" id="AJAQ01000016">
    <property type="protein sequence ID" value="EOH93805.1"/>
    <property type="molecule type" value="Genomic_DNA"/>
</dbReference>
<evidence type="ECO:0000259" key="3">
    <source>
        <dbReference type="Pfam" id="PF00535"/>
    </source>
</evidence>
<accession>R2SE46</accession>